<dbReference type="InterPro" id="IPR006766">
    <property type="entry name" value="EXORDIUM-like"/>
</dbReference>
<dbReference type="OrthoDB" id="2016249at2759"/>
<dbReference type="EMBL" id="PQFF01000102">
    <property type="protein sequence ID" value="RHZ82292.1"/>
    <property type="molecule type" value="Genomic_DNA"/>
</dbReference>
<evidence type="ECO:0000256" key="4">
    <source>
        <dbReference type="ARBA" id="ARBA00023591"/>
    </source>
</evidence>
<sequence>MKFLFTTLFTVLTFIASVHSAFFAKNNYADNVYGRPNLPVSPDSPPQAPILYHNFETIMSHPVHVYLIFYGDKWHNSDQKIITAFINGVSKTPHWGIAREYYQNVSGNIKHVTGSVEHVKSLKLNTTTFGTNINPLSTSNLVYDLIEHNRIPVNTNAAYFILTSQDVTITWLNQYNKRLQADNFCVQFCGLHDYRIFNDKLLKMCLSKHSSELHVPEIPNGKILDSMVNAISHELFEMVSDLVLSSWYDVNGQECADKCEPFFQPLQQIQGNPDVVYNLCVGNNKFLVQQIWNPRTQ</sequence>
<evidence type="ECO:0000313" key="7">
    <source>
        <dbReference type="Proteomes" id="UP000266861"/>
    </source>
</evidence>
<evidence type="ECO:0000256" key="5">
    <source>
        <dbReference type="SAM" id="SignalP"/>
    </source>
</evidence>
<keyword evidence="7" id="KW-1185">Reference proteome</keyword>
<comment type="caution">
    <text evidence="6">The sequence shown here is derived from an EMBL/GenBank/DDBJ whole genome shotgun (WGS) entry which is preliminary data.</text>
</comment>
<name>A0A397J5L6_9GLOM</name>
<keyword evidence="2" id="KW-0964">Secreted</keyword>
<evidence type="ECO:0000256" key="1">
    <source>
        <dbReference type="ARBA" id="ARBA00004613"/>
    </source>
</evidence>
<evidence type="ECO:0000256" key="2">
    <source>
        <dbReference type="ARBA" id="ARBA00022525"/>
    </source>
</evidence>
<organism evidence="6 7">
    <name type="scientific">Diversispora epigaea</name>
    <dbReference type="NCBI Taxonomy" id="1348612"/>
    <lineage>
        <taxon>Eukaryota</taxon>
        <taxon>Fungi</taxon>
        <taxon>Fungi incertae sedis</taxon>
        <taxon>Mucoromycota</taxon>
        <taxon>Glomeromycotina</taxon>
        <taxon>Glomeromycetes</taxon>
        <taxon>Diversisporales</taxon>
        <taxon>Diversisporaceae</taxon>
        <taxon>Diversispora</taxon>
    </lineage>
</organism>
<comment type="similarity">
    <text evidence="4">Belongs to the EXORDIUM family.</text>
</comment>
<dbReference type="Proteomes" id="UP000266861">
    <property type="component" value="Unassembled WGS sequence"/>
</dbReference>
<protein>
    <submittedName>
        <fullName evidence="6">Uncharacterized protein</fullName>
    </submittedName>
</protein>
<dbReference type="PANTHER" id="PTHR31279">
    <property type="entry name" value="PROTEIN EXORDIUM-LIKE 5"/>
    <property type="match status" value="1"/>
</dbReference>
<gene>
    <name evidence="6" type="ORF">Glove_109g256</name>
</gene>
<dbReference type="PANTHER" id="PTHR31279:SF58">
    <property type="entry name" value="PROTEIN EXORDIUM-LIKE 2"/>
    <property type="match status" value="1"/>
</dbReference>
<keyword evidence="3 5" id="KW-0732">Signal</keyword>
<feature type="chain" id="PRO_5017356380" evidence="5">
    <location>
        <begin position="21"/>
        <end position="297"/>
    </location>
</feature>
<evidence type="ECO:0000256" key="3">
    <source>
        <dbReference type="ARBA" id="ARBA00022729"/>
    </source>
</evidence>
<comment type="subcellular location">
    <subcellularLocation>
        <location evidence="1">Secreted</location>
    </subcellularLocation>
</comment>
<dbReference type="GO" id="GO:0005576">
    <property type="term" value="C:extracellular region"/>
    <property type="evidence" value="ECO:0007669"/>
    <property type="project" value="UniProtKB-SubCell"/>
</dbReference>
<evidence type="ECO:0000313" key="6">
    <source>
        <dbReference type="EMBL" id="RHZ82292.1"/>
    </source>
</evidence>
<feature type="signal peptide" evidence="5">
    <location>
        <begin position="1"/>
        <end position="20"/>
    </location>
</feature>
<reference evidence="6 7" key="1">
    <citation type="submission" date="2018-08" db="EMBL/GenBank/DDBJ databases">
        <title>Genome and evolution of the arbuscular mycorrhizal fungus Diversispora epigaea (formerly Glomus versiforme) and its bacterial endosymbionts.</title>
        <authorList>
            <person name="Sun X."/>
            <person name="Fei Z."/>
            <person name="Harrison M."/>
        </authorList>
    </citation>
    <scope>NUCLEOTIDE SEQUENCE [LARGE SCALE GENOMIC DNA]</scope>
    <source>
        <strain evidence="6 7">IT104</strain>
    </source>
</reference>
<dbReference type="AlphaFoldDB" id="A0A397J5L6"/>
<proteinExistence type="inferred from homology"/>
<accession>A0A397J5L6</accession>
<dbReference type="Pfam" id="PF04674">
    <property type="entry name" value="Phi_1"/>
    <property type="match status" value="1"/>
</dbReference>